<sequence length="541" mass="57460">MISLATLFGSQLVEFLSPTSSRNQFANFRKDARIYFSGLVGGKTASGGGLLSENLLVRRKLLKAVEEAVALNALACLPISIENKYACPVADFPCPVRRPEAGGNDAISNKGLFGLDASQQCPGCGLSFATGKHTCEQDSVMESMDSSGDDGACHNDDGTTIVRVDEDTKTRGHRHFGGEICKGLGLLTGTMCTTIGIIFSLILVAAGGIMLAVGLTGGGAILGILFIAGIILLTVGLLLFLISLIASIVMLVKMKKWADCSRQEAVRECKRKKRHKKCFHAVQKDPRVCAGDSATCCILVPKNGVNDSPKIGVTAGEMGATQIRAGQMTGWKRRDRAAIQAPNALQPSCGSRRNILQGPSWRSVFCAALTSACFIAVGTVALVSAVLVLIFGLNRIAPAEWHNRFPSVRSFAFVIAAIGGLLILSGSYIGFVAWKWLKGEDDTSARLGQTGLSMFDRRKELFFKTCPASDDMYLNQENNTDPLCTASCTGQTPEIGGLGSIDGEDYLRATPAQCTNNHSKEQNICYASDAAASSANLSPAI</sequence>
<name>A0A7R9BJU8_9CRUS</name>
<feature type="transmembrane region" description="Helical" evidence="1">
    <location>
        <begin position="219"/>
        <end position="252"/>
    </location>
</feature>
<keyword evidence="1" id="KW-1133">Transmembrane helix</keyword>
<reference evidence="2" key="1">
    <citation type="submission" date="2020-11" db="EMBL/GenBank/DDBJ databases">
        <authorList>
            <person name="Tran Van P."/>
        </authorList>
    </citation>
    <scope>NUCLEOTIDE SEQUENCE</scope>
</reference>
<feature type="transmembrane region" description="Helical" evidence="1">
    <location>
        <begin position="411"/>
        <end position="437"/>
    </location>
</feature>
<feature type="transmembrane region" description="Helical" evidence="1">
    <location>
        <begin position="364"/>
        <end position="391"/>
    </location>
</feature>
<keyword evidence="1" id="KW-0812">Transmembrane</keyword>
<organism evidence="2">
    <name type="scientific">Notodromas monacha</name>
    <dbReference type="NCBI Taxonomy" id="399045"/>
    <lineage>
        <taxon>Eukaryota</taxon>
        <taxon>Metazoa</taxon>
        <taxon>Ecdysozoa</taxon>
        <taxon>Arthropoda</taxon>
        <taxon>Crustacea</taxon>
        <taxon>Oligostraca</taxon>
        <taxon>Ostracoda</taxon>
        <taxon>Podocopa</taxon>
        <taxon>Podocopida</taxon>
        <taxon>Cypridocopina</taxon>
        <taxon>Cypridoidea</taxon>
        <taxon>Cyprididae</taxon>
        <taxon>Notodromas</taxon>
    </lineage>
</organism>
<keyword evidence="1" id="KW-0472">Membrane</keyword>
<dbReference type="AlphaFoldDB" id="A0A7R9BJU8"/>
<protein>
    <submittedName>
        <fullName evidence="2">Uncharacterized protein</fullName>
    </submittedName>
</protein>
<feature type="transmembrane region" description="Helical" evidence="1">
    <location>
        <begin position="184"/>
        <end position="213"/>
    </location>
</feature>
<dbReference type="EMBL" id="CAJPEX010000681">
    <property type="protein sequence ID" value="CAG0916839.1"/>
    <property type="molecule type" value="Genomic_DNA"/>
</dbReference>
<proteinExistence type="predicted"/>
<gene>
    <name evidence="2" type="ORF">NMOB1V02_LOCUS4438</name>
</gene>
<dbReference type="Proteomes" id="UP000678499">
    <property type="component" value="Unassembled WGS sequence"/>
</dbReference>
<evidence type="ECO:0000313" key="3">
    <source>
        <dbReference type="Proteomes" id="UP000678499"/>
    </source>
</evidence>
<dbReference type="EMBL" id="OA882718">
    <property type="protein sequence ID" value="CAD7276687.1"/>
    <property type="molecule type" value="Genomic_DNA"/>
</dbReference>
<evidence type="ECO:0000256" key="1">
    <source>
        <dbReference type="SAM" id="Phobius"/>
    </source>
</evidence>
<evidence type="ECO:0000313" key="2">
    <source>
        <dbReference type="EMBL" id="CAD7276687.1"/>
    </source>
</evidence>
<keyword evidence="3" id="KW-1185">Reference proteome</keyword>
<accession>A0A7R9BJU8</accession>